<dbReference type="Gene3D" id="1.50.10.20">
    <property type="match status" value="1"/>
</dbReference>
<sequence>MREKRLTPWIPAAWLIVLLAVLAACGGEKKERAAVSASRWISAYTTGEISRKGSITVEFSQEILPGVEHGAVVKDGLLSFSPSVKGSLRKVDEFTLRFEPEGEWTSGGTYRCKVSLSRLFPEEEGVPDTFEFSFSIVPLDASFEEVVLRAGGDLEEVDITGTLESSDVVAEDALEKSFSVQGVSFRRIEWEHEGKEHRFRVTGIPRGETGARARLRVDLSALGGEGSVETEVEISNKSEFKVLSSKVDRNARRVDVVFSLPLDPDQSLEGFVRIEGAEPLRLVRQDNILSIYFPLPSGRKYTVRISKDLRSSLGSALGRVYVQEVVFQVPAPEVELLSPGGIVPGVEEAYFPFKARGLRAVDVTVVEVHPGNIVHFFHTHAGFREEDWWGSSPLMYVGKVVACTTVRLDDDPSFDPFEWATFRLPLTDLVDLTPGAVYWVAVNFRPSHFVGFTEEEAAQMDDPLMVPVYGDPTKDEYREGMPTYLEYDWRRRDDPYHRAYYGRRREKSAFIFVSNIGFVALRSKEEAVAFVTDIRTGLPLPNVEVEAYDFQGEPCGTGKTDGAGVVRIPCTSSPYLLVGRSGEEVGYLILRGDTALDVSAFEIDGISSSEGLKGFVYTERGVWRPGDDIPLFFILEDRERTLPDNYPVVCVFKDPEGKVRRRLVVREHVGRVYRFDLSTRPEDPTGVWSAEVQVGERRFYKSLRVETVKPNRLRTVLAFPSQTLSLGKGEVTVSAQVSWLHGAPGKGLRLQVERILSSASTRFEGFPNFSFDDPTADFHAQKEVVFDGRVDAEGKASFTMGLKGDLEAPGMLRALFVSRAYEEGGDFSINTTSVNVSPYASYVGVDVQGETENKWAEYEANREYALQVASVSEEGKPVAREGIHVILYRLDWRWWWERTSDERGNFLSRYHAQRIKDWKVSTGKDGRGHVKMSFPRWGRYLILAEDPVSGHRAGKIVYVWWNWGEEVPSEVGPALLFFEPEKQSYTVGEKVRFTIPSSPEAHLYVFLSSGSRVLKTMELKGSGEKTEVSFTVTKEMAPTLYIHVFLVQPYGQVSNDRPLRLYGVQYVSVVDPQTVLEPQIACDDYFLPEQDATIVISERSGKPMVYSLALVDEGLLDLTNFETPDPHSYFYGKEALLLRLWDVYGEVVASEILKRGRILRPGGGEGMAEVPKQRANRFPPVVMVEGPFFLEGGASRRHTLRMPQYVGSVRVMVVSAYEGAYGAAEKAVPVKAPLMVLSTLPRVAKAGDRFSMPLQIMVDEEAVGKVEVRVETEGTLALEGEGRKVVDAPEPGEYLVSYPLRADRLGVGRVDALVTSGRFSMRSTVEMDVVSPSPLRTVVQEALLEKGGAHSFSLERVGIPGTTSHVLELSRLPSLNLEQRVSYLIGYPYGCAEQTTSRAFAQLHLPELVDLTEERQHEIQANVNGAILRLASFQTSEGGFAFWPGGEAHPWVTSYVGHFLIEARRKGYHVPEEMWQDWLSYQKKAAGAWNEEGETREFIQAYRLFTLAAAGSPHTGAMNRLAQREKLSNRTAWRLAAAYAILRQMDMARSLVERASGYLDVRGRYYDWETYGTPLRDRAMGLEALVLLGDGVEAFKVLEEIAKELGTGRWLSTQTIAYSLTAIARYVESFGASGKLSRVEVMWNGEGMDVVSEKVVASIPLQGEAGTLEVKNGEEGVLYVRVISSGYPPAEEREGFSRDLEVRASFLDTEGRPLDVGSLPQGTDVIVKVTVKNPDTSRVYRDVALTVTMPAGWELINRRFFGLPVAEGTSTGDYQDYRDDRVHTFFDLGPGAEKTFVFLANAAYEGRYFLPGVHCELMYEAEIQAETASRFVDVVKAAR</sequence>
<dbReference type="PANTHER" id="PTHR40094">
    <property type="entry name" value="ALPHA-2-MACROGLOBULIN HOMOLOG"/>
    <property type="match status" value="1"/>
</dbReference>
<dbReference type="Pfam" id="PF17973">
    <property type="entry name" value="bMG10"/>
    <property type="match status" value="1"/>
</dbReference>
<feature type="domain" description="Alpha-2-macroglobulin" evidence="4">
    <location>
        <begin position="1181"/>
        <end position="1270"/>
    </location>
</feature>
<evidence type="ECO:0000256" key="1">
    <source>
        <dbReference type="ARBA" id="ARBA00010556"/>
    </source>
</evidence>
<keyword evidence="5" id="KW-0449">Lipoprotein</keyword>
<dbReference type="SMART" id="SM01359">
    <property type="entry name" value="A2M_N_2"/>
    <property type="match status" value="1"/>
</dbReference>
<evidence type="ECO:0000313" key="6">
    <source>
        <dbReference type="Proteomes" id="UP000001296"/>
    </source>
</evidence>
<dbReference type="Pfam" id="PF07678">
    <property type="entry name" value="TED_complement"/>
    <property type="match status" value="1"/>
</dbReference>
<evidence type="ECO:0000256" key="2">
    <source>
        <dbReference type="ARBA" id="ARBA00022729"/>
    </source>
</evidence>
<name>E0RU05_WINT6</name>
<dbReference type="InterPro" id="IPR047565">
    <property type="entry name" value="Alpha-macroglob_thiol-ester_cl"/>
</dbReference>
<dbReference type="Pfam" id="PF17972">
    <property type="entry name" value="bMG5"/>
    <property type="match status" value="1"/>
</dbReference>
<dbReference type="Pfam" id="PF17962">
    <property type="entry name" value="bMG6"/>
    <property type="match status" value="1"/>
</dbReference>
<dbReference type="PANTHER" id="PTHR40094:SF1">
    <property type="entry name" value="UBIQUITIN DOMAIN-CONTAINING PROTEIN"/>
    <property type="match status" value="1"/>
</dbReference>
<dbReference type="Pfam" id="PF00207">
    <property type="entry name" value="A2M"/>
    <property type="match status" value="1"/>
</dbReference>
<dbReference type="EMBL" id="CP001698">
    <property type="protein sequence ID" value="ADN01061.1"/>
    <property type="molecule type" value="Genomic_DNA"/>
</dbReference>
<dbReference type="CDD" id="cd02891">
    <property type="entry name" value="A2M_like"/>
    <property type="match status" value="1"/>
</dbReference>
<dbReference type="InterPro" id="IPR041203">
    <property type="entry name" value="Bact_A2M_MG5"/>
</dbReference>
<dbReference type="SUPFAM" id="SSF48239">
    <property type="entry name" value="Terpenoid cyclases/Protein prenyltransferases"/>
    <property type="match status" value="1"/>
</dbReference>
<dbReference type="InterPro" id="IPR041246">
    <property type="entry name" value="Bact_MG10"/>
</dbReference>
<dbReference type="Pfam" id="PF07703">
    <property type="entry name" value="A2M_BRD"/>
    <property type="match status" value="1"/>
</dbReference>
<feature type="domain" description="Alpha-2-macroglobulin bait region" evidence="3">
    <location>
        <begin position="976"/>
        <end position="1118"/>
    </location>
</feature>
<dbReference type="InterPro" id="IPR001599">
    <property type="entry name" value="Macroglobln_a2"/>
</dbReference>
<dbReference type="KEGG" id="sta:STHERM_c00850"/>
<dbReference type="HOGENOM" id="CLU_000965_2_1_12"/>
<dbReference type="InterPro" id="IPR041462">
    <property type="entry name" value="Bact_A2M_MG6"/>
</dbReference>
<dbReference type="RefSeq" id="WP_013312902.1">
    <property type="nucleotide sequence ID" value="NC_014484.1"/>
</dbReference>
<dbReference type="GO" id="GO:0005615">
    <property type="term" value="C:extracellular space"/>
    <property type="evidence" value="ECO:0007669"/>
    <property type="project" value="InterPro"/>
</dbReference>
<dbReference type="InterPro" id="IPR011626">
    <property type="entry name" value="Alpha-macroglobulin_TED"/>
</dbReference>
<dbReference type="InterPro" id="IPR021868">
    <property type="entry name" value="Alpha_2_Macroglob_MG3"/>
</dbReference>
<organism evidence="5 6">
    <name type="scientific">Winmispira thermophila (strain ATCC 49972 / DSM 6192 / RI 19.B1)</name>
    <name type="common">Spirochaeta thermophila</name>
    <dbReference type="NCBI Taxonomy" id="665571"/>
    <lineage>
        <taxon>Bacteria</taxon>
        <taxon>Pseudomonadati</taxon>
        <taxon>Spirochaetota</taxon>
        <taxon>Spirochaetia</taxon>
        <taxon>Winmispirales</taxon>
        <taxon>Winmispiraceae</taxon>
        <taxon>Winmispira</taxon>
    </lineage>
</organism>
<evidence type="ECO:0000259" key="4">
    <source>
        <dbReference type="SMART" id="SM01360"/>
    </source>
</evidence>
<keyword evidence="2" id="KW-0732">Signal</keyword>
<dbReference type="InterPro" id="IPR011625">
    <property type="entry name" value="A2M_N_BRD"/>
</dbReference>
<proteinExistence type="inferred from homology"/>
<dbReference type="GO" id="GO:0004866">
    <property type="term" value="F:endopeptidase inhibitor activity"/>
    <property type="evidence" value="ECO:0007669"/>
    <property type="project" value="InterPro"/>
</dbReference>
<evidence type="ECO:0000313" key="5">
    <source>
        <dbReference type="EMBL" id="ADN01061.1"/>
    </source>
</evidence>
<evidence type="ECO:0000259" key="3">
    <source>
        <dbReference type="SMART" id="SM01359"/>
    </source>
</evidence>
<dbReference type="InterPro" id="IPR002890">
    <property type="entry name" value="MG2"/>
</dbReference>
<dbReference type="eggNOG" id="COG2373">
    <property type="taxonomic scope" value="Bacteria"/>
</dbReference>
<dbReference type="PaxDb" id="665571-STHERM_c00850"/>
<dbReference type="Proteomes" id="UP000001296">
    <property type="component" value="Chromosome"/>
</dbReference>
<dbReference type="InterPro" id="IPR051802">
    <property type="entry name" value="YfhM-like"/>
</dbReference>
<dbReference type="PROSITE" id="PS51257">
    <property type="entry name" value="PROKAR_LIPOPROTEIN"/>
    <property type="match status" value="1"/>
</dbReference>
<dbReference type="Gene3D" id="2.60.40.1930">
    <property type="match status" value="1"/>
</dbReference>
<dbReference type="SMART" id="SM01419">
    <property type="entry name" value="Thiol-ester_cl"/>
    <property type="match status" value="1"/>
</dbReference>
<gene>
    <name evidence="5" type="ordered locus">STHERM_c00850</name>
</gene>
<dbReference type="InterPro" id="IPR008930">
    <property type="entry name" value="Terpenoid_cyclase/PrenylTrfase"/>
</dbReference>
<reference key="1">
    <citation type="submission" date="2009-08" db="EMBL/GenBank/DDBJ databases">
        <title>The genome sequence of Spirochaeta thermophila DSM6192.</title>
        <authorList>
            <person name="Angelov A."/>
            <person name="Mientus M."/>
            <person name="Wittenberg S."/>
            <person name="Lehmann R."/>
            <person name="Liesegang H."/>
            <person name="Daniel R."/>
            <person name="Liebl W."/>
        </authorList>
    </citation>
    <scope>NUCLEOTIDE SEQUENCE</scope>
    <source>
        <strain>DSM 6192</strain>
    </source>
</reference>
<dbReference type="Pfam" id="PF01835">
    <property type="entry name" value="MG2"/>
    <property type="match status" value="1"/>
</dbReference>
<protein>
    <submittedName>
        <fullName evidence="5">Putative inner membrane lipoprotein</fullName>
    </submittedName>
</protein>
<dbReference type="Pfam" id="PF11974">
    <property type="entry name" value="bMG3"/>
    <property type="match status" value="1"/>
</dbReference>
<accession>E0RU05</accession>
<reference evidence="5 6" key="2">
    <citation type="journal article" date="2010" name="J. Bacteriol.">
        <title>Genome sequence of the polysaccharide-degrading, thermophilic anaerobe Spirochaeta thermophila DSM 6192.</title>
        <authorList>
            <person name="Angelov A."/>
            <person name="Liebl S."/>
            <person name="Ballschmiter M."/>
            <person name="Bomeke M."/>
            <person name="Lehmann R."/>
            <person name="Liesegang H."/>
            <person name="Daniel R."/>
            <person name="Liebl W."/>
        </authorList>
    </citation>
    <scope>NUCLEOTIDE SEQUENCE [LARGE SCALE GENOMIC DNA]</scope>
    <source>
        <strain evidence="6">ATCC 49972 / DSM 6192 / RI 19.B1</strain>
    </source>
</reference>
<comment type="similarity">
    <text evidence="1">Belongs to the protease inhibitor I39 (alpha-2-macroglobulin) family. Bacterial alpha-2-macroglobulin subfamily.</text>
</comment>
<dbReference type="SMART" id="SM01360">
    <property type="entry name" value="A2M"/>
    <property type="match status" value="1"/>
</dbReference>